<dbReference type="EMBL" id="JAKEIP010000098">
    <property type="protein sequence ID" value="MCF1596377.1"/>
    <property type="molecule type" value="Genomic_DNA"/>
</dbReference>
<dbReference type="CDD" id="cd05403">
    <property type="entry name" value="NT_KNTase_like"/>
    <property type="match status" value="1"/>
</dbReference>
<gene>
    <name evidence="2" type="ORF">L0P92_22785</name>
</gene>
<accession>A0A9X1PZR0</accession>
<dbReference type="Gene3D" id="3.30.460.10">
    <property type="entry name" value="Beta Polymerase, domain 2"/>
    <property type="match status" value="1"/>
</dbReference>
<keyword evidence="3" id="KW-1185">Reference proteome</keyword>
<organism evidence="2 3">
    <name type="scientific">Streptomyces muensis</name>
    <dbReference type="NCBI Taxonomy" id="1077944"/>
    <lineage>
        <taxon>Bacteria</taxon>
        <taxon>Bacillati</taxon>
        <taxon>Actinomycetota</taxon>
        <taxon>Actinomycetes</taxon>
        <taxon>Kitasatosporales</taxon>
        <taxon>Streptomycetaceae</taxon>
        <taxon>Streptomyces</taxon>
    </lineage>
</organism>
<dbReference type="InterPro" id="IPR002934">
    <property type="entry name" value="Polymerase_NTP_transf_dom"/>
</dbReference>
<reference evidence="2" key="1">
    <citation type="submission" date="2022-01" db="EMBL/GenBank/DDBJ databases">
        <title>Draft Genome Sequences of Seven Type Strains of the Genus Streptomyces.</title>
        <authorList>
            <person name="Aziz S."/>
            <person name="Coretto E."/>
            <person name="Chronakova A."/>
            <person name="Sproer C."/>
            <person name="Huber K."/>
            <person name="Nouioui I."/>
            <person name="Gross H."/>
        </authorList>
    </citation>
    <scope>NUCLEOTIDE SEQUENCE</scope>
    <source>
        <strain evidence="2">DSM 103493</strain>
    </source>
</reference>
<dbReference type="RefSeq" id="WP_234764677.1">
    <property type="nucleotide sequence ID" value="NZ_JAKEIP010000098.1"/>
</dbReference>
<name>A0A9X1PZR0_STRM4</name>
<dbReference type="Pfam" id="PF01909">
    <property type="entry name" value="NTP_transf_2"/>
    <property type="match status" value="1"/>
</dbReference>
<sequence length="285" mass="30258">MAALPDSALPDSDLPDSVFLDTTADRLASLPTVQAVALGGSRAQGSHRPDSDWDLAVYYRGPFDPEDLRAVGWVGEVSEVGGWGGGVFNGGAWLTVEGRRVDVHYRDLDVVERELAEAEEGRFRVEPLMFHLAGIPSYLVVAELAINRVLRGELPRPAAYPERLRRTASERWYGTARATLAYARANHAPAGRLSEVAGALATAAAQTGHAVLAARGEWVTNEKRLLERAGLRGVDDVIGSLGQASGEGLSPAVDEAERLFEQVMERAASSLSSLEGCGPASGSAG</sequence>
<dbReference type="InterPro" id="IPR043519">
    <property type="entry name" value="NT_sf"/>
</dbReference>
<dbReference type="GO" id="GO:0016779">
    <property type="term" value="F:nucleotidyltransferase activity"/>
    <property type="evidence" value="ECO:0007669"/>
    <property type="project" value="InterPro"/>
</dbReference>
<evidence type="ECO:0000313" key="3">
    <source>
        <dbReference type="Proteomes" id="UP001139384"/>
    </source>
</evidence>
<evidence type="ECO:0000313" key="2">
    <source>
        <dbReference type="EMBL" id="MCF1596377.1"/>
    </source>
</evidence>
<evidence type="ECO:0000259" key="1">
    <source>
        <dbReference type="Pfam" id="PF01909"/>
    </source>
</evidence>
<comment type="caution">
    <text evidence="2">The sequence shown here is derived from an EMBL/GenBank/DDBJ whole genome shotgun (WGS) entry which is preliminary data.</text>
</comment>
<dbReference type="SUPFAM" id="SSF81301">
    <property type="entry name" value="Nucleotidyltransferase"/>
    <property type="match status" value="1"/>
</dbReference>
<proteinExistence type="predicted"/>
<protein>
    <submittedName>
        <fullName evidence="2">Nucleotidyltransferase domain-containing protein</fullName>
    </submittedName>
</protein>
<dbReference type="AlphaFoldDB" id="A0A9X1PZR0"/>
<feature type="domain" description="Polymerase nucleotidyl transferase" evidence="1">
    <location>
        <begin position="23"/>
        <end position="79"/>
    </location>
</feature>
<dbReference type="Proteomes" id="UP001139384">
    <property type="component" value="Unassembled WGS sequence"/>
</dbReference>